<protein>
    <submittedName>
        <fullName evidence="3">Uncharacterized protein</fullName>
    </submittedName>
</protein>
<dbReference type="Proteomes" id="UP000799750">
    <property type="component" value="Unassembled WGS sequence"/>
</dbReference>
<sequence>MPGLPLHPRHQLTAFAVLDCADRNHAQFLPDLEKPSKMNPYAADSAHTNNPPSPRVSHAETSYSLFPTIELSPMPSASIPSTTTNSPSKQSQQPLRTTMAEVSENLADSRTRAMRFARRNLAYIILGVFIVACIPAVVALFVFGRNYFNSNPSTD</sequence>
<feature type="compositionally biased region" description="Polar residues" evidence="1">
    <location>
        <begin position="78"/>
        <end position="96"/>
    </location>
</feature>
<keyword evidence="2" id="KW-0812">Transmembrane</keyword>
<evidence type="ECO:0000313" key="4">
    <source>
        <dbReference type="Proteomes" id="UP000799750"/>
    </source>
</evidence>
<feature type="region of interest" description="Disordered" evidence="1">
    <location>
        <begin position="71"/>
        <end position="98"/>
    </location>
</feature>
<feature type="transmembrane region" description="Helical" evidence="2">
    <location>
        <begin position="120"/>
        <end position="143"/>
    </location>
</feature>
<dbReference type="EMBL" id="MU004203">
    <property type="protein sequence ID" value="KAF2488385.1"/>
    <property type="molecule type" value="Genomic_DNA"/>
</dbReference>
<organism evidence="3 4">
    <name type="scientific">Lophium mytilinum</name>
    <dbReference type="NCBI Taxonomy" id="390894"/>
    <lineage>
        <taxon>Eukaryota</taxon>
        <taxon>Fungi</taxon>
        <taxon>Dikarya</taxon>
        <taxon>Ascomycota</taxon>
        <taxon>Pezizomycotina</taxon>
        <taxon>Dothideomycetes</taxon>
        <taxon>Pleosporomycetidae</taxon>
        <taxon>Mytilinidiales</taxon>
        <taxon>Mytilinidiaceae</taxon>
        <taxon>Lophium</taxon>
    </lineage>
</organism>
<proteinExistence type="predicted"/>
<name>A0A6A6Q7U7_9PEZI</name>
<gene>
    <name evidence="3" type="ORF">BU16DRAFT_545390</name>
</gene>
<keyword evidence="4" id="KW-1185">Reference proteome</keyword>
<dbReference type="AlphaFoldDB" id="A0A6A6Q7U7"/>
<keyword evidence="2" id="KW-0472">Membrane</keyword>
<reference evidence="3" key="1">
    <citation type="journal article" date="2020" name="Stud. Mycol.">
        <title>101 Dothideomycetes genomes: a test case for predicting lifestyles and emergence of pathogens.</title>
        <authorList>
            <person name="Haridas S."/>
            <person name="Albert R."/>
            <person name="Binder M."/>
            <person name="Bloem J."/>
            <person name="Labutti K."/>
            <person name="Salamov A."/>
            <person name="Andreopoulos B."/>
            <person name="Baker S."/>
            <person name="Barry K."/>
            <person name="Bills G."/>
            <person name="Bluhm B."/>
            <person name="Cannon C."/>
            <person name="Castanera R."/>
            <person name="Culley D."/>
            <person name="Daum C."/>
            <person name="Ezra D."/>
            <person name="Gonzalez J."/>
            <person name="Henrissat B."/>
            <person name="Kuo A."/>
            <person name="Liang C."/>
            <person name="Lipzen A."/>
            <person name="Lutzoni F."/>
            <person name="Magnuson J."/>
            <person name="Mondo S."/>
            <person name="Nolan M."/>
            <person name="Ohm R."/>
            <person name="Pangilinan J."/>
            <person name="Park H.-J."/>
            <person name="Ramirez L."/>
            <person name="Alfaro M."/>
            <person name="Sun H."/>
            <person name="Tritt A."/>
            <person name="Yoshinaga Y."/>
            <person name="Zwiers L.-H."/>
            <person name="Turgeon B."/>
            <person name="Goodwin S."/>
            <person name="Spatafora J."/>
            <person name="Crous P."/>
            <person name="Grigoriev I."/>
        </authorList>
    </citation>
    <scope>NUCLEOTIDE SEQUENCE</scope>
    <source>
        <strain evidence="3">CBS 269.34</strain>
    </source>
</reference>
<keyword evidence="2" id="KW-1133">Transmembrane helix</keyword>
<accession>A0A6A6Q7U7</accession>
<evidence type="ECO:0000256" key="2">
    <source>
        <dbReference type="SAM" id="Phobius"/>
    </source>
</evidence>
<evidence type="ECO:0000256" key="1">
    <source>
        <dbReference type="SAM" id="MobiDB-lite"/>
    </source>
</evidence>
<feature type="region of interest" description="Disordered" evidence="1">
    <location>
        <begin position="29"/>
        <end position="59"/>
    </location>
</feature>
<evidence type="ECO:0000313" key="3">
    <source>
        <dbReference type="EMBL" id="KAF2488385.1"/>
    </source>
</evidence>